<gene>
    <name evidence="1" type="ORF">BDQ94DRAFT_45415</name>
</gene>
<dbReference type="EMBL" id="KZ852033">
    <property type="protein sequence ID" value="RDH38567.1"/>
    <property type="molecule type" value="Genomic_DNA"/>
</dbReference>
<reference evidence="1 2" key="1">
    <citation type="submission" date="2018-07" db="EMBL/GenBank/DDBJ databases">
        <title>The genomes of Aspergillus section Nigri reveals drivers in fungal speciation.</title>
        <authorList>
            <consortium name="DOE Joint Genome Institute"/>
            <person name="Vesth T.C."/>
            <person name="Nybo J."/>
            <person name="Theobald S."/>
            <person name="Brandl J."/>
            <person name="Frisvad J.C."/>
            <person name="Nielsen K.F."/>
            <person name="Lyhne E.K."/>
            <person name="Kogle M.E."/>
            <person name="Kuo A."/>
            <person name="Riley R."/>
            <person name="Clum A."/>
            <person name="Nolan M."/>
            <person name="Lipzen A."/>
            <person name="Salamov A."/>
            <person name="Henrissat B."/>
            <person name="Wiebenga A."/>
            <person name="De vries R.P."/>
            <person name="Grigoriev I.V."/>
            <person name="Mortensen U.H."/>
            <person name="Andersen M.R."/>
            <person name="Baker S.E."/>
        </authorList>
    </citation>
    <scope>NUCLEOTIDE SEQUENCE [LARGE SCALE GENOMIC DNA]</scope>
    <source>
        <strain evidence="1 2">CBS 139.54b</strain>
    </source>
</reference>
<dbReference type="Proteomes" id="UP000253729">
    <property type="component" value="Unassembled WGS sequence"/>
</dbReference>
<name>A0A3F3QHF5_9EURO</name>
<protein>
    <submittedName>
        <fullName evidence="1">Uncharacterized protein</fullName>
    </submittedName>
</protein>
<accession>A0A3F3QHF5</accession>
<organism evidence="1 2">
    <name type="scientific">Aspergillus welwitschiae</name>
    <dbReference type="NCBI Taxonomy" id="1341132"/>
    <lineage>
        <taxon>Eukaryota</taxon>
        <taxon>Fungi</taxon>
        <taxon>Dikarya</taxon>
        <taxon>Ascomycota</taxon>
        <taxon>Pezizomycotina</taxon>
        <taxon>Eurotiomycetes</taxon>
        <taxon>Eurotiomycetidae</taxon>
        <taxon>Eurotiales</taxon>
        <taxon>Aspergillaceae</taxon>
        <taxon>Aspergillus</taxon>
        <taxon>Aspergillus subgen. Circumdati</taxon>
    </lineage>
</organism>
<dbReference type="RefSeq" id="XP_026631589.1">
    <property type="nucleotide sequence ID" value="XM_026775818.1"/>
</dbReference>
<proteinExistence type="predicted"/>
<sequence length="135" mass="15274">MINSLTHTSWRLLLQVLYYTPRNRAANWKSYISDHTRQSRPSGLLLSVQSPIAQIITLPLWTTCITALAGNPAFALPILVADFPFLRSLSLVSGRRVTPIDAKAEFPCSIPTIISFFFPLPFPHTHPHTHTLWRL</sequence>
<dbReference type="GeneID" id="38144174"/>
<dbReference type="AlphaFoldDB" id="A0A3F3QHF5"/>
<keyword evidence="2" id="KW-1185">Reference proteome</keyword>
<evidence type="ECO:0000313" key="1">
    <source>
        <dbReference type="EMBL" id="RDH38567.1"/>
    </source>
</evidence>
<evidence type="ECO:0000313" key="2">
    <source>
        <dbReference type="Proteomes" id="UP000253729"/>
    </source>
</evidence>